<proteinExistence type="predicted"/>
<sequence>MFLFIPILFGFSDKLKVIDSTPRVCPKCHNVTVVRATSRMWFSLFLVRLIPFKKNHIWICSTCNWHVPTQTGWEPALPVANAAWGSYQPGYQFAYQSSPPTGYQPSYDTPPHSY</sequence>
<dbReference type="PANTHER" id="PTHR28139:SF1">
    <property type="entry name" value="UPF0768 PROTEIN YBL029C-A"/>
    <property type="match status" value="1"/>
</dbReference>
<gene>
    <name evidence="1" type="ORF">B0F90DRAFT_1693304</name>
</gene>
<evidence type="ECO:0008006" key="3">
    <source>
        <dbReference type="Google" id="ProtNLM"/>
    </source>
</evidence>
<dbReference type="AlphaFoldDB" id="A0AAD4QQL7"/>
<keyword evidence="2" id="KW-1185">Reference proteome</keyword>
<dbReference type="PANTHER" id="PTHR28139">
    <property type="entry name" value="UPF0768 PROTEIN YBL029C-A"/>
    <property type="match status" value="1"/>
</dbReference>
<dbReference type="Proteomes" id="UP001203297">
    <property type="component" value="Unassembled WGS sequence"/>
</dbReference>
<accession>A0AAD4QQL7</accession>
<evidence type="ECO:0000313" key="2">
    <source>
        <dbReference type="Proteomes" id="UP001203297"/>
    </source>
</evidence>
<organism evidence="1 2">
    <name type="scientific">Multifurca ochricompacta</name>
    <dbReference type="NCBI Taxonomy" id="376703"/>
    <lineage>
        <taxon>Eukaryota</taxon>
        <taxon>Fungi</taxon>
        <taxon>Dikarya</taxon>
        <taxon>Basidiomycota</taxon>
        <taxon>Agaricomycotina</taxon>
        <taxon>Agaricomycetes</taxon>
        <taxon>Russulales</taxon>
        <taxon>Russulaceae</taxon>
        <taxon>Multifurca</taxon>
    </lineage>
</organism>
<comment type="caution">
    <text evidence="1">The sequence shown here is derived from an EMBL/GenBank/DDBJ whole genome shotgun (WGS) entry which is preliminary data.</text>
</comment>
<reference evidence="1" key="1">
    <citation type="journal article" date="2022" name="New Phytol.">
        <title>Evolutionary transition to the ectomycorrhizal habit in the genomes of a hyperdiverse lineage of mushroom-forming fungi.</title>
        <authorList>
            <person name="Looney B."/>
            <person name="Miyauchi S."/>
            <person name="Morin E."/>
            <person name="Drula E."/>
            <person name="Courty P.E."/>
            <person name="Kohler A."/>
            <person name="Kuo A."/>
            <person name="LaButti K."/>
            <person name="Pangilinan J."/>
            <person name="Lipzen A."/>
            <person name="Riley R."/>
            <person name="Andreopoulos W."/>
            <person name="He G."/>
            <person name="Johnson J."/>
            <person name="Nolan M."/>
            <person name="Tritt A."/>
            <person name="Barry K.W."/>
            <person name="Grigoriev I.V."/>
            <person name="Nagy L.G."/>
            <person name="Hibbett D."/>
            <person name="Henrissat B."/>
            <person name="Matheny P.B."/>
            <person name="Labbe J."/>
            <person name="Martin F.M."/>
        </authorList>
    </citation>
    <scope>NUCLEOTIDE SEQUENCE</scope>
    <source>
        <strain evidence="1">BPL690</strain>
    </source>
</reference>
<protein>
    <recommendedName>
        <fullName evidence="3">Zinc-ribbon 15 domain-containing protein</fullName>
    </recommendedName>
</protein>
<evidence type="ECO:0000313" key="1">
    <source>
        <dbReference type="EMBL" id="KAI0306792.1"/>
    </source>
</evidence>
<dbReference type="EMBL" id="WTXG01000003">
    <property type="protein sequence ID" value="KAI0306792.1"/>
    <property type="molecule type" value="Genomic_DNA"/>
</dbReference>
<name>A0AAD4QQL7_9AGAM</name>